<gene>
    <name evidence="6" type="ORF">RZN69_12950</name>
</gene>
<protein>
    <recommendedName>
        <fullName evidence="8">Response regulatory domain-containing protein</fullName>
    </recommendedName>
</protein>
<dbReference type="Proteomes" id="UP001304300">
    <property type="component" value="Chromosome"/>
</dbReference>
<evidence type="ECO:0000256" key="3">
    <source>
        <dbReference type="PROSITE-ProRule" id="PRU00169"/>
    </source>
</evidence>
<dbReference type="KEGG" id="puo:RZN69_12950"/>
<dbReference type="PROSITE" id="PS50110">
    <property type="entry name" value="RESPONSE_REGULATORY"/>
    <property type="match status" value="1"/>
</dbReference>
<dbReference type="PANTHER" id="PTHR32071">
    <property type="entry name" value="TRANSCRIPTIONAL REGULATORY PROTEIN"/>
    <property type="match status" value="1"/>
</dbReference>
<dbReference type="InterPro" id="IPR001789">
    <property type="entry name" value="Sig_transdc_resp-reg_receiver"/>
</dbReference>
<dbReference type="EMBL" id="CP136920">
    <property type="protein sequence ID" value="WOO39525.1"/>
    <property type="molecule type" value="Genomic_DNA"/>
</dbReference>
<dbReference type="SUPFAM" id="SSF52540">
    <property type="entry name" value="P-loop containing nucleoside triphosphate hydrolases"/>
    <property type="match status" value="1"/>
</dbReference>
<name>A0AAQ3QU18_9BACT</name>
<keyword evidence="1" id="KW-0547">Nucleotide-binding</keyword>
<dbReference type="SUPFAM" id="SSF52172">
    <property type="entry name" value="CheY-like"/>
    <property type="match status" value="1"/>
</dbReference>
<dbReference type="Gene3D" id="1.10.8.60">
    <property type="match status" value="1"/>
</dbReference>
<dbReference type="RefSeq" id="WP_317831449.1">
    <property type="nucleotide sequence ID" value="NZ_CP136920.1"/>
</dbReference>
<evidence type="ECO:0000313" key="7">
    <source>
        <dbReference type="Proteomes" id="UP001304300"/>
    </source>
</evidence>
<dbReference type="InterPro" id="IPR011006">
    <property type="entry name" value="CheY-like_superfamily"/>
</dbReference>
<dbReference type="AlphaFoldDB" id="A0AAQ3QU18"/>
<evidence type="ECO:0000256" key="2">
    <source>
        <dbReference type="ARBA" id="ARBA00022840"/>
    </source>
</evidence>
<dbReference type="InterPro" id="IPR002078">
    <property type="entry name" value="Sigma_54_int"/>
</dbReference>
<sequence>MTQTKTVLLVIQDARDRSKLSLLLREMGVNVISCPDPDEATTHLGGDEMNFAAAVVESNIPGYDGSTLVRELAKVNKTCNLVLLTEEERIKDARLDVLKVQQIVRTLSPREMMKILQIVINKPATRKKPKSRPQIPIKPETKTEGSTTFYNPSFVTAKAPPSKALIEKLWYSRNFNDLVILTGEAGSEFELVVREMNTLSGTGNTFPIHVSRNDLIKSDYLESLNAQTYLRASTPPILYIHEIDDLEPPYQKSLQDFIHSIKQSSKRHVRLVMSSIETADHQSKEAKHWLKQLISEADAHFRIPPLRDRKADLEPIIRKTFSDLTTLHPFVNARSIDDSAMDYMCKWIWKGNYSELVNVLRTAIAICPVRSIELGHIQPLMGESSSSTDLMENAADEKLLYPDFAV</sequence>
<dbReference type="Gene3D" id="3.40.50.2300">
    <property type="match status" value="1"/>
</dbReference>
<evidence type="ECO:0008006" key="8">
    <source>
        <dbReference type="Google" id="ProtNLM"/>
    </source>
</evidence>
<comment type="caution">
    <text evidence="3">Lacks conserved residue(s) required for the propagation of feature annotation.</text>
</comment>
<keyword evidence="2" id="KW-0067">ATP-binding</keyword>
<dbReference type="Pfam" id="PF14532">
    <property type="entry name" value="Sigma54_activ_2"/>
    <property type="match status" value="1"/>
</dbReference>
<dbReference type="PROSITE" id="PS50045">
    <property type="entry name" value="SIGMA54_INTERACT_4"/>
    <property type="match status" value="1"/>
</dbReference>
<dbReference type="Pfam" id="PF25601">
    <property type="entry name" value="AAA_lid_14"/>
    <property type="match status" value="1"/>
</dbReference>
<evidence type="ECO:0000259" key="4">
    <source>
        <dbReference type="PROSITE" id="PS50045"/>
    </source>
</evidence>
<keyword evidence="7" id="KW-1185">Reference proteome</keyword>
<organism evidence="6 7">
    <name type="scientific">Rubellicoccus peritrichatus</name>
    <dbReference type="NCBI Taxonomy" id="3080537"/>
    <lineage>
        <taxon>Bacteria</taxon>
        <taxon>Pseudomonadati</taxon>
        <taxon>Verrucomicrobiota</taxon>
        <taxon>Opitutia</taxon>
        <taxon>Puniceicoccales</taxon>
        <taxon>Cerasicoccaceae</taxon>
        <taxon>Rubellicoccus</taxon>
    </lineage>
</organism>
<reference evidence="6 7" key="1">
    <citation type="submission" date="2023-10" db="EMBL/GenBank/DDBJ databases">
        <title>Rubellicoccus peritrichatus gen. nov., sp. nov., isolated from an algae of coral reef tank.</title>
        <authorList>
            <person name="Luo J."/>
        </authorList>
    </citation>
    <scope>NUCLEOTIDE SEQUENCE [LARGE SCALE GENOMIC DNA]</scope>
    <source>
        <strain evidence="6 7">CR14</strain>
    </source>
</reference>
<dbReference type="InterPro" id="IPR058031">
    <property type="entry name" value="AAA_lid_NorR"/>
</dbReference>
<dbReference type="GO" id="GO:0006355">
    <property type="term" value="P:regulation of DNA-templated transcription"/>
    <property type="evidence" value="ECO:0007669"/>
    <property type="project" value="InterPro"/>
</dbReference>
<feature type="domain" description="Response regulatory" evidence="5">
    <location>
        <begin position="6"/>
        <end position="120"/>
    </location>
</feature>
<dbReference type="GO" id="GO:0000160">
    <property type="term" value="P:phosphorelay signal transduction system"/>
    <property type="evidence" value="ECO:0007669"/>
    <property type="project" value="InterPro"/>
</dbReference>
<feature type="domain" description="Sigma-54 factor interaction" evidence="4">
    <location>
        <begin position="155"/>
        <end position="365"/>
    </location>
</feature>
<dbReference type="Gene3D" id="3.40.50.300">
    <property type="entry name" value="P-loop containing nucleotide triphosphate hydrolases"/>
    <property type="match status" value="1"/>
</dbReference>
<evidence type="ECO:0000259" key="5">
    <source>
        <dbReference type="PROSITE" id="PS50110"/>
    </source>
</evidence>
<evidence type="ECO:0000313" key="6">
    <source>
        <dbReference type="EMBL" id="WOO39525.1"/>
    </source>
</evidence>
<proteinExistence type="predicted"/>
<evidence type="ECO:0000256" key="1">
    <source>
        <dbReference type="ARBA" id="ARBA00022741"/>
    </source>
</evidence>
<dbReference type="InterPro" id="IPR027417">
    <property type="entry name" value="P-loop_NTPase"/>
</dbReference>
<dbReference type="GO" id="GO:0005524">
    <property type="term" value="F:ATP binding"/>
    <property type="evidence" value="ECO:0007669"/>
    <property type="project" value="UniProtKB-KW"/>
</dbReference>
<accession>A0AAQ3QU18</accession>